<keyword evidence="3" id="KW-1185">Reference proteome</keyword>
<evidence type="ECO:0000256" key="1">
    <source>
        <dbReference type="SAM" id="Phobius"/>
    </source>
</evidence>
<proteinExistence type="predicted"/>
<dbReference type="EMBL" id="CAXAMN010019724">
    <property type="protein sequence ID" value="CAK9054867.1"/>
    <property type="molecule type" value="Genomic_DNA"/>
</dbReference>
<gene>
    <name evidence="2" type="ORF">CCMP2556_LOCUS27384</name>
</gene>
<evidence type="ECO:0000313" key="3">
    <source>
        <dbReference type="Proteomes" id="UP001642484"/>
    </source>
</evidence>
<dbReference type="Proteomes" id="UP001642484">
    <property type="component" value="Unassembled WGS sequence"/>
</dbReference>
<sequence>VSYVKFPTVHPFVDSKQGRRMQASDLMSQLAPDAFTCPGEAGEGCVLPRSFVNDRKCDCPGTCADEELFTCETCVPKTPFAAAVSSDEDKEVGMALGLGLGTALGLALGLGLGLTVAAGAFLAVGLLEMLVPDPQEFRSDPRVHAALKSALLKLAGPTSSGTLPIAVKLNWGVAKTARTVEADTRHRGLLAVVTLGFKIHIQSEEDSLGVCQVLSSRSREDAEKVIKKELQEAGVPGSIKLVNLHVAPNPLSYNPNQPDPTEFVPTGVSLDEVAANPVESPKEHVANVQAPWSGSVSTTAQDSSEFVPTDVSLDEVVANSAAESPKKDVGSVAWCVVHGLPRLQPKEQSCAEQLVTELMAASRLPSLATMRPGSKLPSLEATEDWDAETWSDTRSSLGETALESQLQDLNAKRESLGDTLSTQEVLARQVLHDNASVEVPWREAPIATRVNRVKDWVRRRHSEVGRRALPRLSICIVGTELQCSKTKEGIERAKDARSVARARAVDRPWLRGRRGRSRG</sequence>
<protein>
    <submittedName>
        <fullName evidence="2">Uncharacterized protein</fullName>
    </submittedName>
</protein>
<keyword evidence="1" id="KW-0472">Membrane</keyword>
<feature type="non-terminal residue" evidence="2">
    <location>
        <position position="1"/>
    </location>
</feature>
<reference evidence="2 3" key="1">
    <citation type="submission" date="2024-02" db="EMBL/GenBank/DDBJ databases">
        <authorList>
            <person name="Chen Y."/>
            <person name="Shah S."/>
            <person name="Dougan E. K."/>
            <person name="Thang M."/>
            <person name="Chan C."/>
        </authorList>
    </citation>
    <scope>NUCLEOTIDE SEQUENCE [LARGE SCALE GENOMIC DNA]</scope>
</reference>
<organism evidence="2 3">
    <name type="scientific">Durusdinium trenchii</name>
    <dbReference type="NCBI Taxonomy" id="1381693"/>
    <lineage>
        <taxon>Eukaryota</taxon>
        <taxon>Sar</taxon>
        <taxon>Alveolata</taxon>
        <taxon>Dinophyceae</taxon>
        <taxon>Suessiales</taxon>
        <taxon>Symbiodiniaceae</taxon>
        <taxon>Durusdinium</taxon>
    </lineage>
</organism>
<evidence type="ECO:0000313" key="2">
    <source>
        <dbReference type="EMBL" id="CAK9054867.1"/>
    </source>
</evidence>
<accession>A0ABP0MTP8</accession>
<feature type="transmembrane region" description="Helical" evidence="1">
    <location>
        <begin position="103"/>
        <end position="127"/>
    </location>
</feature>
<keyword evidence="1" id="KW-0812">Transmembrane</keyword>
<comment type="caution">
    <text evidence="2">The sequence shown here is derived from an EMBL/GenBank/DDBJ whole genome shotgun (WGS) entry which is preliminary data.</text>
</comment>
<keyword evidence="1" id="KW-1133">Transmembrane helix</keyword>
<name>A0ABP0MTP8_9DINO</name>